<evidence type="ECO:0000256" key="5">
    <source>
        <dbReference type="ARBA" id="ARBA00023136"/>
    </source>
</evidence>
<dbReference type="OrthoDB" id="5874078at2759"/>
<evidence type="ECO:0000313" key="8">
    <source>
        <dbReference type="Proteomes" id="UP001152747"/>
    </source>
</evidence>
<reference evidence="7" key="1">
    <citation type="submission" date="2022-11" db="EMBL/GenBank/DDBJ databases">
        <authorList>
            <person name="Kikuchi T."/>
        </authorList>
    </citation>
    <scope>NUCLEOTIDE SEQUENCE</scope>
    <source>
        <strain evidence="7">PS1010</strain>
    </source>
</reference>
<comment type="subcellular location">
    <subcellularLocation>
        <location evidence="1">Membrane</location>
        <topology evidence="1">Multi-pass membrane protein</topology>
    </subcellularLocation>
</comment>
<keyword evidence="4 6" id="KW-1133">Transmembrane helix</keyword>
<dbReference type="AlphaFoldDB" id="A0A9P1MX80"/>
<dbReference type="EMBL" id="CANHGI010000002">
    <property type="protein sequence ID" value="CAI5443047.1"/>
    <property type="molecule type" value="Genomic_DNA"/>
</dbReference>
<dbReference type="InterPro" id="IPR004151">
    <property type="entry name" value="7TM_GPCR_serpentine_rcpt_Sre"/>
</dbReference>
<evidence type="ECO:0000256" key="4">
    <source>
        <dbReference type="ARBA" id="ARBA00022989"/>
    </source>
</evidence>
<dbReference type="GO" id="GO:0016020">
    <property type="term" value="C:membrane"/>
    <property type="evidence" value="ECO:0007669"/>
    <property type="project" value="UniProtKB-SubCell"/>
</dbReference>
<evidence type="ECO:0000256" key="3">
    <source>
        <dbReference type="ARBA" id="ARBA00022692"/>
    </source>
</evidence>
<proteinExistence type="inferred from homology"/>
<feature type="transmembrane region" description="Helical" evidence="6">
    <location>
        <begin position="186"/>
        <end position="211"/>
    </location>
</feature>
<gene>
    <name evidence="7" type="ORF">CAMP_LOCUS5684</name>
</gene>
<organism evidence="7 8">
    <name type="scientific">Caenorhabditis angaria</name>
    <dbReference type="NCBI Taxonomy" id="860376"/>
    <lineage>
        <taxon>Eukaryota</taxon>
        <taxon>Metazoa</taxon>
        <taxon>Ecdysozoa</taxon>
        <taxon>Nematoda</taxon>
        <taxon>Chromadorea</taxon>
        <taxon>Rhabditida</taxon>
        <taxon>Rhabditina</taxon>
        <taxon>Rhabditomorpha</taxon>
        <taxon>Rhabditoidea</taxon>
        <taxon>Rhabditidae</taxon>
        <taxon>Peloderinae</taxon>
        <taxon>Caenorhabditis</taxon>
    </lineage>
</organism>
<feature type="transmembrane region" description="Helical" evidence="6">
    <location>
        <begin position="131"/>
        <end position="152"/>
    </location>
</feature>
<dbReference type="GO" id="GO:0007606">
    <property type="term" value="P:sensory perception of chemical stimulus"/>
    <property type="evidence" value="ECO:0007669"/>
    <property type="project" value="InterPro"/>
</dbReference>
<keyword evidence="8" id="KW-1185">Reference proteome</keyword>
<evidence type="ECO:0000256" key="1">
    <source>
        <dbReference type="ARBA" id="ARBA00004141"/>
    </source>
</evidence>
<sequence>MSVVLSCFWIQWIEVAIGKSILILYHYGFYTIDDTNKSYSLWHTFDENLIIRITDFKRIELLYFGSFLLWHYDYSLTIGMGGVMAERVFATIFISDYEKKSRTWIPILIVSVVHLMSIPYSYMMLENKTTLQISLGLTFSMTIIFITCYYFVLKLNRWKGFQNNLTLSQKFQVKENIRAITILKTFVLVVVTYVTLIGILLILLSFGVVQGAVLDHLLENMILFLVLMSCSKVWSQKFFPLKIANYFHCEVDTSIVMLNNSQSAMYFNQLKNAWI</sequence>
<evidence type="ECO:0000256" key="6">
    <source>
        <dbReference type="SAM" id="Phobius"/>
    </source>
</evidence>
<keyword evidence="3 6" id="KW-0812">Transmembrane</keyword>
<accession>A0A9P1MX80</accession>
<feature type="transmembrane region" description="Helical" evidence="6">
    <location>
        <begin position="105"/>
        <end position="125"/>
    </location>
</feature>
<dbReference type="PANTHER" id="PTHR23128:SF132">
    <property type="entry name" value="SERPENTINE RECEPTOR, CLASS E (EPSILON)-RELATED"/>
    <property type="match status" value="1"/>
</dbReference>
<dbReference type="Proteomes" id="UP001152747">
    <property type="component" value="Unassembled WGS sequence"/>
</dbReference>
<evidence type="ECO:0000313" key="7">
    <source>
        <dbReference type="EMBL" id="CAI5443047.1"/>
    </source>
</evidence>
<protein>
    <submittedName>
        <fullName evidence="7">Uncharacterized protein</fullName>
    </submittedName>
</protein>
<comment type="caution">
    <text evidence="7">The sequence shown here is derived from an EMBL/GenBank/DDBJ whole genome shotgun (WGS) entry which is preliminary data.</text>
</comment>
<name>A0A9P1MX80_9PELO</name>
<evidence type="ECO:0000256" key="2">
    <source>
        <dbReference type="ARBA" id="ARBA00006803"/>
    </source>
</evidence>
<dbReference type="PANTHER" id="PTHR23128">
    <property type="entry name" value="SERPENTINE RECEPTOR, CLASS E (EPSILON)-RELATED"/>
    <property type="match status" value="1"/>
</dbReference>
<dbReference type="Pfam" id="PF03125">
    <property type="entry name" value="Sre"/>
    <property type="match status" value="1"/>
</dbReference>
<comment type="similarity">
    <text evidence="2">Belongs to the nematode receptor-like protein sre family.</text>
</comment>
<keyword evidence="5 6" id="KW-0472">Membrane</keyword>